<feature type="chain" id="PRO_5022841749" evidence="1">
    <location>
        <begin position="20"/>
        <end position="105"/>
    </location>
</feature>
<evidence type="ECO:0000256" key="1">
    <source>
        <dbReference type="SAM" id="SignalP"/>
    </source>
</evidence>
<gene>
    <name evidence="2" type="ORF">FPZ24_05870</name>
</gene>
<dbReference type="OrthoDB" id="7572400at2"/>
<dbReference type="Proteomes" id="UP000315673">
    <property type="component" value="Chromosome"/>
</dbReference>
<dbReference type="AlphaFoldDB" id="A0A5B8LFQ2"/>
<sequence>MVKAALFVALVATAMPAFADTPSAKLASDIRITESRTAVASGDSGAYIELAQAYLRAGRTGDATLAYRAALTRDNEMMLTKNGDSVWSHQIARDALALIPQYAAR</sequence>
<keyword evidence="1" id="KW-0732">Signal</keyword>
<feature type="signal peptide" evidence="1">
    <location>
        <begin position="1"/>
        <end position="19"/>
    </location>
</feature>
<dbReference type="KEGG" id="spai:FPZ24_05870"/>
<reference evidence="2 3" key="1">
    <citation type="submission" date="2019-07" db="EMBL/GenBank/DDBJ databases">
        <title>Full genome sequence of Sphingomonas sp. 4R-6-7(HKS19).</title>
        <authorList>
            <person name="Im W.-T."/>
        </authorList>
    </citation>
    <scope>NUCLEOTIDE SEQUENCE [LARGE SCALE GENOMIC DNA]</scope>
    <source>
        <strain evidence="2 3">HKS19</strain>
    </source>
</reference>
<protein>
    <submittedName>
        <fullName evidence="2">Uncharacterized protein</fullName>
    </submittedName>
</protein>
<keyword evidence="3" id="KW-1185">Reference proteome</keyword>
<dbReference type="EMBL" id="CP042306">
    <property type="protein sequence ID" value="QDZ07067.1"/>
    <property type="molecule type" value="Genomic_DNA"/>
</dbReference>
<evidence type="ECO:0000313" key="3">
    <source>
        <dbReference type="Proteomes" id="UP000315673"/>
    </source>
</evidence>
<dbReference type="RefSeq" id="WP_146570150.1">
    <property type="nucleotide sequence ID" value="NZ_CP042306.1"/>
</dbReference>
<evidence type="ECO:0000313" key="2">
    <source>
        <dbReference type="EMBL" id="QDZ07067.1"/>
    </source>
</evidence>
<name>A0A5B8LFQ2_9SPHN</name>
<dbReference type="SUPFAM" id="SSF48452">
    <property type="entry name" value="TPR-like"/>
    <property type="match status" value="1"/>
</dbReference>
<proteinExistence type="predicted"/>
<organism evidence="2 3">
    <name type="scientific">Sphingomonas panacisoli</name>
    <dbReference type="NCBI Taxonomy" id="1813879"/>
    <lineage>
        <taxon>Bacteria</taxon>
        <taxon>Pseudomonadati</taxon>
        <taxon>Pseudomonadota</taxon>
        <taxon>Alphaproteobacteria</taxon>
        <taxon>Sphingomonadales</taxon>
        <taxon>Sphingomonadaceae</taxon>
        <taxon>Sphingomonas</taxon>
    </lineage>
</organism>
<dbReference type="InterPro" id="IPR011990">
    <property type="entry name" value="TPR-like_helical_dom_sf"/>
</dbReference>
<accession>A0A5B8LFQ2</accession>